<keyword evidence="6" id="KW-0812">Transmembrane</keyword>
<evidence type="ECO:0000256" key="1">
    <source>
        <dbReference type="ARBA" id="ARBA00005189"/>
    </source>
</evidence>
<dbReference type="SMART" id="SM00563">
    <property type="entry name" value="PlsC"/>
    <property type="match status" value="1"/>
</dbReference>
<dbReference type="PANTHER" id="PTHR10434">
    <property type="entry name" value="1-ACYL-SN-GLYCEROL-3-PHOSPHATE ACYLTRANSFERASE"/>
    <property type="match status" value="1"/>
</dbReference>
<keyword evidence="2" id="KW-0444">Lipid biosynthesis</keyword>
<evidence type="ECO:0000313" key="8">
    <source>
        <dbReference type="EMBL" id="MEE8658033.1"/>
    </source>
</evidence>
<dbReference type="Pfam" id="PF01553">
    <property type="entry name" value="Acyltransferase"/>
    <property type="match status" value="1"/>
</dbReference>
<reference evidence="8 9" key="1">
    <citation type="submission" date="2023-10" db="EMBL/GenBank/DDBJ databases">
        <title>Sorlinia euscelidii gen. nov., sp. nov., an acetic acid bacteria isolated from the gut of Euscelidius variegatus emitter.</title>
        <authorList>
            <person name="Michoud G."/>
            <person name="Marasco R."/>
            <person name="Seferji K."/>
            <person name="Gonella E."/>
            <person name="Garuglieri E."/>
            <person name="Alma A."/>
            <person name="Mapelli F."/>
            <person name="Borin S."/>
            <person name="Daffonchio D."/>
            <person name="Crotti E."/>
        </authorList>
    </citation>
    <scope>NUCLEOTIDE SEQUENCE [LARGE SCALE GENOMIC DNA]</scope>
    <source>
        <strain evidence="8 9">EV16P</strain>
    </source>
</reference>
<protein>
    <submittedName>
        <fullName evidence="8">1-acyl-sn-glycerol-3-phosphate acyltransferase</fullName>
    </submittedName>
</protein>
<sequence>MSPTSLNRGGTPLPPLEDHVTIDDTLDWFDRLLGAMRLALVTIWVPLSVGFEALLLLVPGTSKIRWTRIIWRGMCLILSIKINQIGQAAGTLGGRRGRARGERPVIYVANHCSWLDIPVLGARFYSVFVAKGDIRTWPIMGLVSKIGRSIYVSRHRSSTAQERDTMVSRMIDGDNLILFPEGTSSDGCRVLNFTSTFFAIAKPPHLPASARALGGPTYPKGMAPLIQPVSIAYDTLDGLPVHRRRRGVFAWYGDMELGPHVWQFVKHRGKRVSVLMHKPLAPEDFKTRKALAQAAFKVVAEGAAQLRQNVDGLTGWHPLMEEKAART</sequence>
<evidence type="ECO:0000256" key="5">
    <source>
        <dbReference type="ARBA" id="ARBA00023315"/>
    </source>
</evidence>
<evidence type="ECO:0000256" key="6">
    <source>
        <dbReference type="SAM" id="Phobius"/>
    </source>
</evidence>
<keyword evidence="4" id="KW-0443">Lipid metabolism</keyword>
<keyword evidence="9" id="KW-1185">Reference proteome</keyword>
<gene>
    <name evidence="8" type="ORF">DOFOFD_03270</name>
</gene>
<evidence type="ECO:0000256" key="4">
    <source>
        <dbReference type="ARBA" id="ARBA00023098"/>
    </source>
</evidence>
<dbReference type="CDD" id="cd07989">
    <property type="entry name" value="LPLAT_AGPAT-like"/>
    <property type="match status" value="1"/>
</dbReference>
<dbReference type="EMBL" id="JAWJZY010000001">
    <property type="protein sequence ID" value="MEE8658033.1"/>
    <property type="molecule type" value="Genomic_DNA"/>
</dbReference>
<dbReference type="GO" id="GO:0016746">
    <property type="term" value="F:acyltransferase activity"/>
    <property type="evidence" value="ECO:0007669"/>
    <property type="project" value="UniProtKB-KW"/>
</dbReference>
<dbReference type="Proteomes" id="UP001312908">
    <property type="component" value="Unassembled WGS sequence"/>
</dbReference>
<comment type="caution">
    <text evidence="8">The sequence shown here is derived from an EMBL/GenBank/DDBJ whole genome shotgun (WGS) entry which is preliminary data.</text>
</comment>
<feature type="domain" description="Phospholipid/glycerol acyltransferase" evidence="7">
    <location>
        <begin position="105"/>
        <end position="234"/>
    </location>
</feature>
<dbReference type="SUPFAM" id="SSF69593">
    <property type="entry name" value="Glycerol-3-phosphate (1)-acyltransferase"/>
    <property type="match status" value="1"/>
</dbReference>
<keyword evidence="3" id="KW-0808">Transferase</keyword>
<evidence type="ECO:0000313" key="9">
    <source>
        <dbReference type="Proteomes" id="UP001312908"/>
    </source>
</evidence>
<evidence type="ECO:0000259" key="7">
    <source>
        <dbReference type="SMART" id="SM00563"/>
    </source>
</evidence>
<comment type="pathway">
    <text evidence="1">Lipid metabolism.</text>
</comment>
<evidence type="ECO:0000256" key="3">
    <source>
        <dbReference type="ARBA" id="ARBA00022679"/>
    </source>
</evidence>
<keyword evidence="5 8" id="KW-0012">Acyltransferase</keyword>
<name>A0ABU7U1C7_9PROT</name>
<dbReference type="PANTHER" id="PTHR10434:SF64">
    <property type="entry name" value="1-ACYL-SN-GLYCEROL-3-PHOSPHATE ACYLTRANSFERASE-RELATED"/>
    <property type="match status" value="1"/>
</dbReference>
<keyword evidence="6" id="KW-1133">Transmembrane helix</keyword>
<evidence type="ECO:0000256" key="2">
    <source>
        <dbReference type="ARBA" id="ARBA00022516"/>
    </source>
</evidence>
<dbReference type="InterPro" id="IPR002123">
    <property type="entry name" value="Plipid/glycerol_acylTrfase"/>
</dbReference>
<accession>A0ABU7U1C7</accession>
<organism evidence="8 9">
    <name type="scientific">Sorlinia euscelidii</name>
    <dbReference type="NCBI Taxonomy" id="3081148"/>
    <lineage>
        <taxon>Bacteria</taxon>
        <taxon>Pseudomonadati</taxon>
        <taxon>Pseudomonadota</taxon>
        <taxon>Alphaproteobacteria</taxon>
        <taxon>Acetobacterales</taxon>
        <taxon>Acetobacteraceae</taxon>
        <taxon>Sorlinia</taxon>
    </lineage>
</organism>
<feature type="transmembrane region" description="Helical" evidence="6">
    <location>
        <begin position="38"/>
        <end position="58"/>
    </location>
</feature>
<proteinExistence type="predicted"/>
<keyword evidence="6" id="KW-0472">Membrane</keyword>